<gene>
    <name evidence="1" type="ORF">CJOHNSTONI_LOCUS957</name>
</gene>
<dbReference type="AlphaFoldDB" id="A0A8J2MJ51"/>
<name>A0A8J2MJ51_9BILA</name>
<dbReference type="Proteomes" id="UP000746747">
    <property type="component" value="Unassembled WGS sequence"/>
</dbReference>
<keyword evidence="2" id="KW-1185">Reference proteome</keyword>
<evidence type="ECO:0000313" key="1">
    <source>
        <dbReference type="EMBL" id="CAG9530465.1"/>
    </source>
</evidence>
<sequence length="38" mass="4195">AIPDYIYVLFPGSLQKTGRKTESELVGTTSVLQKIVEL</sequence>
<accession>A0A8J2MJ51</accession>
<organism evidence="1 2">
    <name type="scientific">Cercopithifilaria johnstoni</name>
    <dbReference type="NCBI Taxonomy" id="2874296"/>
    <lineage>
        <taxon>Eukaryota</taxon>
        <taxon>Metazoa</taxon>
        <taxon>Ecdysozoa</taxon>
        <taxon>Nematoda</taxon>
        <taxon>Chromadorea</taxon>
        <taxon>Rhabditida</taxon>
        <taxon>Spirurina</taxon>
        <taxon>Spiruromorpha</taxon>
        <taxon>Filarioidea</taxon>
        <taxon>Onchocercidae</taxon>
        <taxon>Cercopithifilaria</taxon>
    </lineage>
</organism>
<protein>
    <submittedName>
        <fullName evidence="1">Uncharacterized protein</fullName>
    </submittedName>
</protein>
<evidence type="ECO:0000313" key="2">
    <source>
        <dbReference type="Proteomes" id="UP000746747"/>
    </source>
</evidence>
<comment type="caution">
    <text evidence="1">The sequence shown here is derived from an EMBL/GenBank/DDBJ whole genome shotgun (WGS) entry which is preliminary data.</text>
</comment>
<proteinExistence type="predicted"/>
<reference evidence="1" key="1">
    <citation type="submission" date="2021-09" db="EMBL/GenBank/DDBJ databases">
        <authorList>
            <consortium name="Pathogen Informatics"/>
        </authorList>
    </citation>
    <scope>NUCLEOTIDE SEQUENCE</scope>
</reference>
<feature type="non-terminal residue" evidence="1">
    <location>
        <position position="1"/>
    </location>
</feature>
<dbReference type="EMBL" id="CAKAEH010000274">
    <property type="protein sequence ID" value="CAG9530465.1"/>
    <property type="molecule type" value="Genomic_DNA"/>
</dbReference>